<comment type="similarity">
    <text evidence="2">Belongs to the acyl-CoA dehydrogenase family.</text>
</comment>
<dbReference type="PANTHER" id="PTHR43884">
    <property type="entry name" value="ACYL-COA DEHYDROGENASE"/>
    <property type="match status" value="1"/>
</dbReference>
<dbReference type="Gene3D" id="1.10.540.10">
    <property type="entry name" value="Acyl-CoA dehydrogenase/oxidase, N-terminal domain"/>
    <property type="match status" value="1"/>
</dbReference>
<dbReference type="InterPro" id="IPR009075">
    <property type="entry name" value="AcylCo_DH/oxidase_C"/>
</dbReference>
<dbReference type="InterPro" id="IPR013786">
    <property type="entry name" value="AcylCoA_DH/ox_N"/>
</dbReference>
<dbReference type="InterPro" id="IPR046373">
    <property type="entry name" value="Acyl-CoA_Oxase/DH_mid-dom_sf"/>
</dbReference>
<proteinExistence type="inferred from homology"/>
<dbReference type="Pfam" id="PF02771">
    <property type="entry name" value="Acyl-CoA_dh_N"/>
    <property type="match status" value="1"/>
</dbReference>
<dbReference type="SUPFAM" id="SSF56645">
    <property type="entry name" value="Acyl-CoA dehydrogenase NM domain-like"/>
    <property type="match status" value="1"/>
</dbReference>
<dbReference type="GO" id="GO:0016937">
    <property type="term" value="F:short-chain fatty acyl-CoA dehydrogenase activity"/>
    <property type="evidence" value="ECO:0007669"/>
    <property type="project" value="UniProtKB-EC"/>
</dbReference>
<dbReference type="InterPro" id="IPR009100">
    <property type="entry name" value="AcylCoA_DH/oxidase_NM_dom_sf"/>
</dbReference>
<feature type="domain" description="Acyl-CoA oxidase/dehydrogenase middle" evidence="6">
    <location>
        <begin position="120"/>
        <end position="212"/>
    </location>
</feature>
<dbReference type="PANTHER" id="PTHR43884:SF12">
    <property type="entry name" value="ISOVALERYL-COA DEHYDROGENASE, MITOCHONDRIAL-RELATED"/>
    <property type="match status" value="1"/>
</dbReference>
<dbReference type="AlphaFoldDB" id="A0A0W8E9J0"/>
<dbReference type="InterPro" id="IPR036250">
    <property type="entry name" value="AcylCo_DH-like_C"/>
</dbReference>
<evidence type="ECO:0000256" key="3">
    <source>
        <dbReference type="ARBA" id="ARBA00022630"/>
    </source>
</evidence>
<comment type="cofactor">
    <cofactor evidence="1">
        <name>FAD</name>
        <dbReference type="ChEBI" id="CHEBI:57692"/>
    </cofactor>
</comment>
<sequence>MYRLSKEQELIQKAAREYADRVIEPAGAKIDQENFIPPEIMQGLGTLGMYGIPFPDQYGGGDAGFLSYLLALEQLCKASLGVGMIISVNAVGLAVVDAFGSEQQKKDHMPEGISGKRLFSFAFTEPGTGSDPKQLSTTAARDGDSYIINGTKRFISNSGYEGPMVVICKESDSGKATAFIVDKFCPGYSISEPWEKMGAHGGPLYDVYFKDVRVPAENMLGQIGDGMWVLKVAMIYGKIGLVGLFLGSALAAYEEAIKYAKGKTHRGVPIADKFQHIQMSIADMAMKYEACKWYGYHLGYVADTVKDQNILIKEAALTKIFVTETAIDITRIAMSIHGSYGLMKDYKISRVWGDVIFGPQVEGTAPTLKVLAAGVILNS</sequence>
<dbReference type="Gene3D" id="2.40.110.10">
    <property type="entry name" value="Butyryl-CoA Dehydrogenase, subunit A, domain 2"/>
    <property type="match status" value="1"/>
</dbReference>
<reference evidence="8" key="1">
    <citation type="journal article" date="2015" name="Proc. Natl. Acad. Sci. U.S.A.">
        <title>Networks of energetic and metabolic interactions define dynamics in microbial communities.</title>
        <authorList>
            <person name="Embree M."/>
            <person name="Liu J.K."/>
            <person name="Al-Bassam M.M."/>
            <person name="Zengler K."/>
        </authorList>
    </citation>
    <scope>NUCLEOTIDE SEQUENCE</scope>
</reference>
<evidence type="ECO:0000256" key="4">
    <source>
        <dbReference type="ARBA" id="ARBA00022827"/>
    </source>
</evidence>
<name>A0A0W8E9J0_9ZZZZ</name>
<keyword evidence="8" id="KW-0560">Oxidoreductase</keyword>
<organism evidence="8">
    <name type="scientific">hydrocarbon metagenome</name>
    <dbReference type="NCBI Taxonomy" id="938273"/>
    <lineage>
        <taxon>unclassified sequences</taxon>
        <taxon>metagenomes</taxon>
        <taxon>ecological metagenomes</taxon>
    </lineage>
</organism>
<accession>A0A0W8E9J0</accession>
<dbReference type="GO" id="GO:0050660">
    <property type="term" value="F:flavin adenine dinucleotide binding"/>
    <property type="evidence" value="ECO:0007669"/>
    <property type="project" value="InterPro"/>
</dbReference>
<dbReference type="InterPro" id="IPR006091">
    <property type="entry name" value="Acyl-CoA_Oxase/DH_mid-dom"/>
</dbReference>
<dbReference type="Pfam" id="PF02770">
    <property type="entry name" value="Acyl-CoA_dh_M"/>
    <property type="match status" value="1"/>
</dbReference>
<feature type="domain" description="Acyl-CoA dehydrogenase/oxidase C-terminal" evidence="5">
    <location>
        <begin position="224"/>
        <end position="364"/>
    </location>
</feature>
<evidence type="ECO:0000256" key="2">
    <source>
        <dbReference type="ARBA" id="ARBA00009347"/>
    </source>
</evidence>
<evidence type="ECO:0000259" key="5">
    <source>
        <dbReference type="Pfam" id="PF00441"/>
    </source>
</evidence>
<dbReference type="EC" id="1.3.8.1" evidence="8"/>
<dbReference type="InterPro" id="IPR037069">
    <property type="entry name" value="AcylCoA_DH/ox_N_sf"/>
</dbReference>
<protein>
    <submittedName>
        <fullName evidence="8">Butyryl-coa dehydrogenase</fullName>
        <ecNumber evidence="8">1.3.8.1</ecNumber>
    </submittedName>
</protein>
<gene>
    <name evidence="8" type="ORF">ASZ90_017406</name>
</gene>
<feature type="domain" description="Acyl-CoA dehydrogenase/oxidase N-terminal" evidence="7">
    <location>
        <begin position="5"/>
        <end position="116"/>
    </location>
</feature>
<dbReference type="Gene3D" id="1.20.140.10">
    <property type="entry name" value="Butyryl-CoA Dehydrogenase, subunit A, domain 3"/>
    <property type="match status" value="1"/>
</dbReference>
<keyword evidence="3" id="KW-0285">Flavoprotein</keyword>
<dbReference type="EMBL" id="LNQE01001826">
    <property type="protein sequence ID" value="KUG05165.1"/>
    <property type="molecule type" value="Genomic_DNA"/>
</dbReference>
<comment type="caution">
    <text evidence="8">The sequence shown here is derived from an EMBL/GenBank/DDBJ whole genome shotgun (WGS) entry which is preliminary data.</text>
</comment>
<evidence type="ECO:0000313" key="8">
    <source>
        <dbReference type="EMBL" id="KUG05165.1"/>
    </source>
</evidence>
<evidence type="ECO:0000256" key="1">
    <source>
        <dbReference type="ARBA" id="ARBA00001974"/>
    </source>
</evidence>
<evidence type="ECO:0000259" key="6">
    <source>
        <dbReference type="Pfam" id="PF02770"/>
    </source>
</evidence>
<dbReference type="SUPFAM" id="SSF47203">
    <property type="entry name" value="Acyl-CoA dehydrogenase C-terminal domain-like"/>
    <property type="match status" value="1"/>
</dbReference>
<evidence type="ECO:0000259" key="7">
    <source>
        <dbReference type="Pfam" id="PF02771"/>
    </source>
</evidence>
<keyword evidence="4" id="KW-0274">FAD</keyword>
<dbReference type="Pfam" id="PF00441">
    <property type="entry name" value="Acyl-CoA_dh_1"/>
    <property type="match status" value="1"/>
</dbReference>